<dbReference type="InterPro" id="IPR017853">
    <property type="entry name" value="GH"/>
</dbReference>
<keyword evidence="3" id="KW-1185">Reference proteome</keyword>
<protein>
    <submittedName>
        <fullName evidence="2">Uncharacterized protein</fullName>
    </submittedName>
</protein>
<evidence type="ECO:0000256" key="1">
    <source>
        <dbReference type="SAM" id="MobiDB-lite"/>
    </source>
</evidence>
<feature type="region of interest" description="Disordered" evidence="1">
    <location>
        <begin position="131"/>
        <end position="159"/>
    </location>
</feature>
<proteinExistence type="predicted"/>
<dbReference type="Gene3D" id="3.20.20.80">
    <property type="entry name" value="Glycosidases"/>
    <property type="match status" value="1"/>
</dbReference>
<organism evidence="2 3">
    <name type="scientific">Carpinus fangiana</name>
    <dbReference type="NCBI Taxonomy" id="176857"/>
    <lineage>
        <taxon>Eukaryota</taxon>
        <taxon>Viridiplantae</taxon>
        <taxon>Streptophyta</taxon>
        <taxon>Embryophyta</taxon>
        <taxon>Tracheophyta</taxon>
        <taxon>Spermatophyta</taxon>
        <taxon>Magnoliopsida</taxon>
        <taxon>eudicotyledons</taxon>
        <taxon>Gunneridae</taxon>
        <taxon>Pentapetalae</taxon>
        <taxon>rosids</taxon>
        <taxon>fabids</taxon>
        <taxon>Fagales</taxon>
        <taxon>Betulaceae</taxon>
        <taxon>Carpinus</taxon>
    </lineage>
</organism>
<dbReference type="Proteomes" id="UP000327013">
    <property type="component" value="Chromosome 3"/>
</dbReference>
<dbReference type="PANTHER" id="PTHR31263">
    <property type="entry name" value="CELLULASE FAMILY PROTEIN (AFU_ORTHOLOGUE AFUA_5G14560)"/>
    <property type="match status" value="1"/>
</dbReference>
<gene>
    <name evidence="2" type="ORF">FH972_008802</name>
</gene>
<reference evidence="2 3" key="1">
    <citation type="submission" date="2019-06" db="EMBL/GenBank/DDBJ databases">
        <title>A chromosomal-level reference genome of Carpinus fangiana (Coryloideae, Betulaceae).</title>
        <authorList>
            <person name="Yang X."/>
            <person name="Wang Z."/>
            <person name="Zhang L."/>
            <person name="Hao G."/>
            <person name="Liu J."/>
            <person name="Yang Y."/>
        </authorList>
    </citation>
    <scope>NUCLEOTIDE SEQUENCE [LARGE SCALE GENOMIC DNA]</scope>
    <source>
        <strain evidence="2">Cfa_2016G</strain>
        <tissue evidence="2">Leaf</tissue>
    </source>
</reference>
<dbReference type="PANTHER" id="PTHR31263:SF44">
    <property type="entry name" value="OS04G0481200 PROTEIN"/>
    <property type="match status" value="1"/>
</dbReference>
<evidence type="ECO:0000313" key="2">
    <source>
        <dbReference type="EMBL" id="KAE8023050.1"/>
    </source>
</evidence>
<dbReference type="EMBL" id="CM017323">
    <property type="protein sequence ID" value="KAE8023050.1"/>
    <property type="molecule type" value="Genomic_DNA"/>
</dbReference>
<sequence length="159" mass="17724">MIIIFSQTKPAMAVSLSTNSRWIVNEGGQRVKLACVNWVSHLAPVVAEWIQSPRGSCPWDSIVLARLTWPVLSLATNLSPETDGNGFFGDKYFNPDVWIEGLTQMATMFKGVANFIGMSLRNELRGPRQNVNDWPELRHKSGIPPESATEPHVHRKASI</sequence>
<accession>A0A5N6R1F0</accession>
<dbReference type="OrthoDB" id="442731at2759"/>
<evidence type="ECO:0000313" key="3">
    <source>
        <dbReference type="Proteomes" id="UP000327013"/>
    </source>
</evidence>
<name>A0A5N6R1F0_9ROSI</name>
<dbReference type="SUPFAM" id="SSF51445">
    <property type="entry name" value="(Trans)glycosidases"/>
    <property type="match status" value="1"/>
</dbReference>
<dbReference type="AlphaFoldDB" id="A0A5N6R1F0"/>